<accession>A0A143DED2</accession>
<name>A0A143DED2_9PROT</name>
<sequence length="97" mass="11013">MAKIVTHDSFRILKACRSIEEANVGIISQVERMHADASRVKGRLGEAESALRDVVEQFRKAQDRLRDSYQNHLQTMKLVDEVMKASPVFAELRNSGK</sequence>
<keyword evidence="2" id="KW-1185">Reference proteome</keyword>
<dbReference type="RefSeq" id="WP_066135399.1">
    <property type="nucleotide sequence ID" value="NZ_CP014525.1"/>
</dbReference>
<protein>
    <submittedName>
        <fullName evidence="1">Uncharacterized protein</fullName>
    </submittedName>
</protein>
<gene>
    <name evidence="1" type="ORF">AY555_07915</name>
</gene>
<evidence type="ECO:0000313" key="1">
    <source>
        <dbReference type="EMBL" id="AMW35111.1"/>
    </source>
</evidence>
<proteinExistence type="predicted"/>
<dbReference type="EMBL" id="CP014525">
    <property type="protein sequence ID" value="AMW35111.1"/>
    <property type="molecule type" value="Genomic_DNA"/>
</dbReference>
<reference evidence="1 2" key="1">
    <citation type="submission" date="2016-02" db="EMBL/GenBank/DDBJ databases">
        <title>Complete Genome of H5569, the type strain of the newly described species Haematospirillium jordaniae.</title>
        <authorList>
            <person name="Nicholson A.C."/>
            <person name="Humrighouse B.W."/>
            <person name="Loparov V."/>
            <person name="McQuiston J.R."/>
        </authorList>
    </citation>
    <scope>NUCLEOTIDE SEQUENCE [LARGE SCALE GENOMIC DNA]</scope>
    <source>
        <strain evidence="1 2">H5569</strain>
    </source>
</reference>
<evidence type="ECO:0000313" key="2">
    <source>
        <dbReference type="Proteomes" id="UP000076066"/>
    </source>
</evidence>
<dbReference type="AlphaFoldDB" id="A0A143DED2"/>
<dbReference type="OrthoDB" id="9907772at2"/>
<dbReference type="KEGG" id="hjo:AY555_07915"/>
<organism evidence="1 2">
    <name type="scientific">Haematospirillum jordaniae</name>
    <dbReference type="NCBI Taxonomy" id="1549855"/>
    <lineage>
        <taxon>Bacteria</taxon>
        <taxon>Pseudomonadati</taxon>
        <taxon>Pseudomonadota</taxon>
        <taxon>Alphaproteobacteria</taxon>
        <taxon>Rhodospirillales</taxon>
        <taxon>Novispirillaceae</taxon>
        <taxon>Haematospirillum</taxon>
    </lineage>
</organism>
<dbReference type="GeneID" id="53317081"/>
<dbReference type="Proteomes" id="UP000076066">
    <property type="component" value="Chromosome"/>
</dbReference>